<dbReference type="PROSITE" id="PS50011">
    <property type="entry name" value="PROTEIN_KINASE_DOM"/>
    <property type="match status" value="1"/>
</dbReference>
<feature type="transmembrane region" description="Helical" evidence="21">
    <location>
        <begin position="436"/>
        <end position="459"/>
    </location>
</feature>
<dbReference type="PROSITE" id="PS00107">
    <property type="entry name" value="PROTEIN_KINASE_ATP"/>
    <property type="match status" value="1"/>
</dbReference>
<dbReference type="GO" id="GO:0005886">
    <property type="term" value="C:plasma membrane"/>
    <property type="evidence" value="ECO:0007669"/>
    <property type="project" value="UniProtKB-SubCell"/>
</dbReference>
<feature type="domain" description="Apple" evidence="25">
    <location>
        <begin position="349"/>
        <end position="423"/>
    </location>
</feature>
<dbReference type="PROSITE" id="PS50927">
    <property type="entry name" value="BULB_LECTIN"/>
    <property type="match status" value="1"/>
</dbReference>
<reference evidence="26 27" key="1">
    <citation type="submission" date="2024-01" db="EMBL/GenBank/DDBJ databases">
        <title>Genome assemblies of Stephania.</title>
        <authorList>
            <person name="Yang L."/>
        </authorList>
    </citation>
    <scope>NUCLEOTIDE SEQUENCE [LARGE SCALE GENOMIC DNA]</scope>
    <source>
        <strain evidence="26">YNDBR</strain>
        <tissue evidence="26">Leaf</tissue>
    </source>
</reference>
<protein>
    <recommendedName>
        <fullName evidence="19">Receptor-like serine/threonine-protein kinase</fullName>
        <ecNumber evidence="19">2.7.11.1</ecNumber>
    </recommendedName>
</protein>
<proteinExistence type="inferred from homology"/>
<dbReference type="CDD" id="cd01098">
    <property type="entry name" value="PAN_AP_plant"/>
    <property type="match status" value="1"/>
</dbReference>
<keyword evidence="10 19" id="KW-0418">Kinase</keyword>
<keyword evidence="6 21" id="KW-0812">Transmembrane</keyword>
<dbReference type="InterPro" id="IPR036426">
    <property type="entry name" value="Bulb-type_lectin_dom_sf"/>
</dbReference>
<keyword evidence="2" id="KW-1003">Cell membrane</keyword>
<evidence type="ECO:0000259" key="23">
    <source>
        <dbReference type="PROSITE" id="PS50011"/>
    </source>
</evidence>
<name>A0AAP0KHE2_9MAGN</name>
<dbReference type="PIRSF" id="PIRSF000641">
    <property type="entry name" value="SRK"/>
    <property type="match status" value="1"/>
</dbReference>
<evidence type="ECO:0000256" key="11">
    <source>
        <dbReference type="ARBA" id="ARBA00022840"/>
    </source>
</evidence>
<feature type="domain" description="Protein kinase" evidence="23">
    <location>
        <begin position="502"/>
        <end position="777"/>
    </location>
</feature>
<dbReference type="PROSITE" id="PS50948">
    <property type="entry name" value="PAN"/>
    <property type="match status" value="1"/>
</dbReference>
<feature type="signal peptide" evidence="22">
    <location>
        <begin position="1"/>
        <end position="31"/>
    </location>
</feature>
<dbReference type="GO" id="GO:0004674">
    <property type="term" value="F:protein serine/threonine kinase activity"/>
    <property type="evidence" value="ECO:0007669"/>
    <property type="project" value="UniProtKB-KW"/>
</dbReference>
<evidence type="ECO:0000256" key="3">
    <source>
        <dbReference type="ARBA" id="ARBA00022527"/>
    </source>
</evidence>
<dbReference type="AlphaFoldDB" id="A0AAP0KHE2"/>
<dbReference type="Pfam" id="PF01453">
    <property type="entry name" value="B_lectin"/>
    <property type="match status" value="1"/>
</dbReference>
<comment type="subcellular location">
    <subcellularLocation>
        <location evidence="1">Cell membrane</location>
        <topology evidence="1">Single-pass type I membrane protein</topology>
    </subcellularLocation>
</comment>
<dbReference type="SMART" id="SM00220">
    <property type="entry name" value="S_TKc"/>
    <property type="match status" value="1"/>
</dbReference>
<evidence type="ECO:0000256" key="8">
    <source>
        <dbReference type="ARBA" id="ARBA00022734"/>
    </source>
</evidence>
<dbReference type="FunFam" id="2.90.10.10:FF:000005">
    <property type="entry name" value="G-type lectin S-receptor-like serine/threonine-protein kinase"/>
    <property type="match status" value="1"/>
</dbReference>
<evidence type="ECO:0000256" key="22">
    <source>
        <dbReference type="SAM" id="SignalP"/>
    </source>
</evidence>
<evidence type="ECO:0000256" key="12">
    <source>
        <dbReference type="ARBA" id="ARBA00022989"/>
    </source>
</evidence>
<dbReference type="Pfam" id="PF08276">
    <property type="entry name" value="PAN_2"/>
    <property type="match status" value="1"/>
</dbReference>
<dbReference type="Pfam" id="PF00069">
    <property type="entry name" value="Pkinase"/>
    <property type="match status" value="1"/>
</dbReference>
<dbReference type="InterPro" id="IPR000858">
    <property type="entry name" value="S_locus_glycoprot_dom"/>
</dbReference>
<keyword evidence="5 19" id="KW-0808">Transferase</keyword>
<feature type="chain" id="PRO_5042956117" description="Receptor-like serine/threonine-protein kinase" evidence="22">
    <location>
        <begin position="32"/>
        <end position="804"/>
    </location>
</feature>
<evidence type="ECO:0000256" key="18">
    <source>
        <dbReference type="ARBA" id="ARBA00048679"/>
    </source>
</evidence>
<dbReference type="GO" id="GO:0005524">
    <property type="term" value="F:ATP binding"/>
    <property type="evidence" value="ECO:0007669"/>
    <property type="project" value="UniProtKB-UniRule"/>
</dbReference>
<keyword evidence="4" id="KW-0597">Phosphoprotein</keyword>
<dbReference type="PROSITE" id="PS00108">
    <property type="entry name" value="PROTEIN_KINASE_ST"/>
    <property type="match status" value="1"/>
</dbReference>
<organism evidence="26 27">
    <name type="scientific">Stephania yunnanensis</name>
    <dbReference type="NCBI Taxonomy" id="152371"/>
    <lineage>
        <taxon>Eukaryota</taxon>
        <taxon>Viridiplantae</taxon>
        <taxon>Streptophyta</taxon>
        <taxon>Embryophyta</taxon>
        <taxon>Tracheophyta</taxon>
        <taxon>Spermatophyta</taxon>
        <taxon>Magnoliopsida</taxon>
        <taxon>Ranunculales</taxon>
        <taxon>Menispermaceae</taxon>
        <taxon>Menispermoideae</taxon>
        <taxon>Cissampelideae</taxon>
        <taxon>Stephania</taxon>
    </lineage>
</organism>
<keyword evidence="12 21" id="KW-1133">Transmembrane helix</keyword>
<keyword evidence="9 19" id="KW-0547">Nucleotide-binding</keyword>
<dbReference type="Gene3D" id="2.90.10.10">
    <property type="entry name" value="Bulb-type lectin domain"/>
    <property type="match status" value="1"/>
</dbReference>
<dbReference type="Gene3D" id="1.10.510.10">
    <property type="entry name" value="Transferase(Phosphotransferase) domain 1"/>
    <property type="match status" value="1"/>
</dbReference>
<dbReference type="InterPro" id="IPR024171">
    <property type="entry name" value="SRK-like_kinase"/>
</dbReference>
<sequence length="804" mass="89508">MDSNNSMSCIFCSALLMFFFTSKTLLCSVVANNTISSGQSLSGNQTIVSQNGNFELGFFTPGKSLKYYMGIWYTEASAENRMVVWVANRDHPLNDLPSSELKLFDNGNLVLLNDLKMPIWSTNSTSKAFKSSTAVLGDDGNLVLRDGSSIILWQSFDHPTNTLLAGAKLGYDKRAKMAAQKLTSWRNSEDPAHGIYSVQSEGPDGNFEVRWNGSAAYWSTDAWSTDSFYSTIKLRSILNSFNFSFISNENESYFTFSPKDKSVLDFVMLDFNGQLKSYFLVKEMQSWNLIWYQPTLQCQVYGFCGDFGVCRENSLPVCQCLPGFKQYHPKDWDLLDYSGGCVRETSLQCGGKDWFLKLHNVRLPVNSKASRVEKADNCKLACSNNCSCSAYAYTSAGCLTWHGNLLNIQQLDSDGDDLYLRLAASDVSSSGRKVSVLPIAIGVVSGMIALAVISVLVVFSRLGRMKRKVNTSVTEEDNSPGPMHHYTFLTAFEYKQLKVATKNFSDKLGGGGFGSVLKGVLPDSTPIAVKKLEGISQGEKQFRSEVSTLGLVQHVNLVRLLGFCSEGNNRMLVYDFMSNGSLDSHLFSKDDSKVLNWSTRYQIAVGIARGLAYLHEQCRDCIIHCDIKPENILLDADFTPKVADFGLAKILGHEFSRVLTTFRGTVGYLAPEWTTGVAITTKADVYSYGMMLFEIISGRRNMKQHVNGKMCFFPTWAANKVLSKGHQVLCILDEKLECIADVEELTRAFSVACWCIQEEEIQRPSMGQIVQILEGLLEVNSPPIPKYLEALLENEETIISFFSE</sequence>
<dbReference type="CDD" id="cd00028">
    <property type="entry name" value="B_lectin"/>
    <property type="match status" value="1"/>
</dbReference>
<dbReference type="Proteomes" id="UP001420932">
    <property type="component" value="Unassembled WGS sequence"/>
</dbReference>
<keyword evidence="16" id="KW-0325">Glycoprotein</keyword>
<dbReference type="GO" id="GO:0048544">
    <property type="term" value="P:recognition of pollen"/>
    <property type="evidence" value="ECO:0007669"/>
    <property type="project" value="InterPro"/>
</dbReference>
<dbReference type="InterPro" id="IPR001480">
    <property type="entry name" value="Bulb-type_lectin_dom"/>
</dbReference>
<dbReference type="InterPro" id="IPR003609">
    <property type="entry name" value="Pan_app"/>
</dbReference>
<dbReference type="SUPFAM" id="SSF51110">
    <property type="entry name" value="alpha-D-mannose-specific plant lectins"/>
    <property type="match status" value="1"/>
</dbReference>
<dbReference type="Gene3D" id="3.30.200.20">
    <property type="entry name" value="Phosphorylase Kinase, domain 1"/>
    <property type="match status" value="1"/>
</dbReference>
<dbReference type="CDD" id="cd14066">
    <property type="entry name" value="STKc_IRAK"/>
    <property type="match status" value="1"/>
</dbReference>
<dbReference type="EMBL" id="JBBNAF010000004">
    <property type="protein sequence ID" value="KAK9152105.1"/>
    <property type="molecule type" value="Genomic_DNA"/>
</dbReference>
<keyword evidence="7 22" id="KW-0732">Signal</keyword>
<keyword evidence="27" id="KW-1185">Reference proteome</keyword>
<keyword evidence="13 21" id="KW-0472">Membrane</keyword>
<keyword evidence="8" id="KW-0430">Lectin</keyword>
<accession>A0AAP0KHE2</accession>
<dbReference type="SMART" id="SM00473">
    <property type="entry name" value="PAN_AP"/>
    <property type="match status" value="1"/>
</dbReference>
<evidence type="ECO:0000313" key="27">
    <source>
        <dbReference type="Proteomes" id="UP001420932"/>
    </source>
</evidence>
<evidence type="ECO:0000256" key="4">
    <source>
        <dbReference type="ARBA" id="ARBA00022553"/>
    </source>
</evidence>
<gene>
    <name evidence="26" type="ORF">Syun_010414</name>
</gene>
<evidence type="ECO:0000256" key="7">
    <source>
        <dbReference type="ARBA" id="ARBA00022729"/>
    </source>
</evidence>
<evidence type="ECO:0000256" key="10">
    <source>
        <dbReference type="ARBA" id="ARBA00022777"/>
    </source>
</evidence>
<dbReference type="InterPro" id="IPR011009">
    <property type="entry name" value="Kinase-like_dom_sf"/>
</dbReference>
<evidence type="ECO:0000256" key="15">
    <source>
        <dbReference type="ARBA" id="ARBA00023170"/>
    </source>
</evidence>
<evidence type="ECO:0000256" key="9">
    <source>
        <dbReference type="ARBA" id="ARBA00022741"/>
    </source>
</evidence>
<comment type="catalytic activity">
    <reaction evidence="18 19">
        <text>L-seryl-[protein] + ATP = O-phospho-L-seryl-[protein] + ADP + H(+)</text>
        <dbReference type="Rhea" id="RHEA:17989"/>
        <dbReference type="Rhea" id="RHEA-COMP:9863"/>
        <dbReference type="Rhea" id="RHEA-COMP:11604"/>
        <dbReference type="ChEBI" id="CHEBI:15378"/>
        <dbReference type="ChEBI" id="CHEBI:29999"/>
        <dbReference type="ChEBI" id="CHEBI:30616"/>
        <dbReference type="ChEBI" id="CHEBI:83421"/>
        <dbReference type="ChEBI" id="CHEBI:456216"/>
        <dbReference type="EC" id="2.7.11.1"/>
    </reaction>
</comment>
<dbReference type="SUPFAM" id="SSF56112">
    <property type="entry name" value="Protein kinase-like (PK-like)"/>
    <property type="match status" value="1"/>
</dbReference>
<dbReference type="EC" id="2.7.11.1" evidence="19"/>
<dbReference type="InterPro" id="IPR008271">
    <property type="entry name" value="Ser/Thr_kinase_AS"/>
</dbReference>
<dbReference type="PANTHER" id="PTHR47974:SF19">
    <property type="entry name" value="RECEPTOR-LIKE SERINE_THREONINE-PROTEIN KINASE"/>
    <property type="match status" value="1"/>
</dbReference>
<evidence type="ECO:0000256" key="21">
    <source>
        <dbReference type="SAM" id="Phobius"/>
    </source>
</evidence>
<keyword evidence="15" id="KW-0675">Receptor</keyword>
<keyword evidence="3 19" id="KW-0723">Serine/threonine-protein kinase</keyword>
<feature type="domain" description="Bulb-type lectin" evidence="24">
    <location>
        <begin position="32"/>
        <end position="157"/>
    </location>
</feature>
<keyword evidence="14" id="KW-1015">Disulfide bond</keyword>
<evidence type="ECO:0000259" key="25">
    <source>
        <dbReference type="PROSITE" id="PS50948"/>
    </source>
</evidence>
<evidence type="ECO:0000256" key="6">
    <source>
        <dbReference type="ARBA" id="ARBA00022692"/>
    </source>
</evidence>
<dbReference type="GO" id="GO:0030246">
    <property type="term" value="F:carbohydrate binding"/>
    <property type="evidence" value="ECO:0007669"/>
    <property type="project" value="UniProtKB-KW"/>
</dbReference>
<dbReference type="InterPro" id="IPR017441">
    <property type="entry name" value="Protein_kinase_ATP_BS"/>
</dbReference>
<dbReference type="PANTHER" id="PTHR47974">
    <property type="entry name" value="OS07G0415500 PROTEIN"/>
    <property type="match status" value="1"/>
</dbReference>
<evidence type="ECO:0000256" key="13">
    <source>
        <dbReference type="ARBA" id="ARBA00023136"/>
    </source>
</evidence>
<evidence type="ECO:0000256" key="14">
    <source>
        <dbReference type="ARBA" id="ARBA00023157"/>
    </source>
</evidence>
<evidence type="ECO:0000256" key="2">
    <source>
        <dbReference type="ARBA" id="ARBA00022475"/>
    </source>
</evidence>
<dbReference type="SMART" id="SM00108">
    <property type="entry name" value="B_lectin"/>
    <property type="match status" value="1"/>
</dbReference>
<dbReference type="InterPro" id="IPR000719">
    <property type="entry name" value="Prot_kinase_dom"/>
</dbReference>
<evidence type="ECO:0000256" key="20">
    <source>
        <dbReference type="PROSITE-ProRule" id="PRU10141"/>
    </source>
</evidence>
<evidence type="ECO:0000256" key="1">
    <source>
        <dbReference type="ARBA" id="ARBA00004251"/>
    </source>
</evidence>
<comment type="similarity">
    <text evidence="19">Belongs to the protein kinase superfamily. Ser/Thr protein kinase family.</text>
</comment>
<keyword evidence="11 19" id="KW-0067">ATP-binding</keyword>
<comment type="caution">
    <text evidence="26">The sequence shown here is derived from an EMBL/GenBank/DDBJ whole genome shotgun (WGS) entry which is preliminary data.</text>
</comment>
<dbReference type="FunFam" id="1.10.510.10:FF:000227">
    <property type="entry name" value="Serine/threonine-protein kinase"/>
    <property type="match status" value="1"/>
</dbReference>
<evidence type="ECO:0000256" key="16">
    <source>
        <dbReference type="ARBA" id="ARBA00023180"/>
    </source>
</evidence>
<dbReference type="Pfam" id="PF00954">
    <property type="entry name" value="S_locus_glycop"/>
    <property type="match status" value="1"/>
</dbReference>
<evidence type="ECO:0000256" key="17">
    <source>
        <dbReference type="ARBA" id="ARBA00047899"/>
    </source>
</evidence>
<feature type="binding site" evidence="20">
    <location>
        <position position="531"/>
    </location>
    <ligand>
        <name>ATP</name>
        <dbReference type="ChEBI" id="CHEBI:30616"/>
    </ligand>
</feature>
<evidence type="ECO:0000259" key="24">
    <source>
        <dbReference type="PROSITE" id="PS50927"/>
    </source>
</evidence>
<dbReference type="FunFam" id="3.30.200.20:FF:000370">
    <property type="entry name" value="Receptor-like protein kinase 4"/>
    <property type="match status" value="1"/>
</dbReference>
<evidence type="ECO:0000256" key="5">
    <source>
        <dbReference type="ARBA" id="ARBA00022679"/>
    </source>
</evidence>
<evidence type="ECO:0000313" key="26">
    <source>
        <dbReference type="EMBL" id="KAK9152105.1"/>
    </source>
</evidence>
<evidence type="ECO:0000256" key="19">
    <source>
        <dbReference type="PIRNR" id="PIRNR000641"/>
    </source>
</evidence>
<comment type="catalytic activity">
    <reaction evidence="17 19">
        <text>L-threonyl-[protein] + ATP = O-phospho-L-threonyl-[protein] + ADP + H(+)</text>
        <dbReference type="Rhea" id="RHEA:46608"/>
        <dbReference type="Rhea" id="RHEA-COMP:11060"/>
        <dbReference type="Rhea" id="RHEA-COMP:11605"/>
        <dbReference type="ChEBI" id="CHEBI:15378"/>
        <dbReference type="ChEBI" id="CHEBI:30013"/>
        <dbReference type="ChEBI" id="CHEBI:30616"/>
        <dbReference type="ChEBI" id="CHEBI:61977"/>
        <dbReference type="ChEBI" id="CHEBI:456216"/>
        <dbReference type="EC" id="2.7.11.1"/>
    </reaction>
</comment>